<dbReference type="CDD" id="cd13118">
    <property type="entry name" value="POLO_box_1"/>
    <property type="match status" value="1"/>
</dbReference>
<dbReference type="GO" id="GO:0005634">
    <property type="term" value="C:nucleus"/>
    <property type="evidence" value="ECO:0007669"/>
    <property type="project" value="TreeGrafter"/>
</dbReference>
<feature type="compositionally biased region" description="Low complexity" evidence="7">
    <location>
        <begin position="517"/>
        <end position="529"/>
    </location>
</feature>
<keyword evidence="4" id="KW-0547">Nucleotide-binding</keyword>
<dbReference type="eggNOG" id="KOG0575">
    <property type="taxonomic scope" value="Eukaryota"/>
</dbReference>
<evidence type="ECO:0000256" key="1">
    <source>
        <dbReference type="ARBA" id="ARBA00022527"/>
    </source>
</evidence>
<keyword evidence="5" id="KW-0418">Kinase</keyword>
<evidence type="ECO:0000256" key="7">
    <source>
        <dbReference type="SAM" id="MobiDB-lite"/>
    </source>
</evidence>
<dbReference type="InterPro" id="IPR008271">
    <property type="entry name" value="Ser/Thr_kinase_AS"/>
</dbReference>
<dbReference type="OMA" id="KCLANII"/>
<dbReference type="EMBL" id="GG738915">
    <property type="protein sequence ID" value="EFC37695.1"/>
    <property type="molecule type" value="Genomic_DNA"/>
</dbReference>
<dbReference type="GO" id="GO:0004674">
    <property type="term" value="F:protein serine/threonine kinase activity"/>
    <property type="evidence" value="ECO:0007669"/>
    <property type="project" value="UniProtKB-KW"/>
</dbReference>
<dbReference type="InterPro" id="IPR000719">
    <property type="entry name" value="Prot_kinase_dom"/>
</dbReference>
<keyword evidence="3" id="KW-0677">Repeat</keyword>
<evidence type="ECO:0000256" key="2">
    <source>
        <dbReference type="ARBA" id="ARBA00022679"/>
    </source>
</evidence>
<feature type="region of interest" description="Disordered" evidence="7">
    <location>
        <begin position="1"/>
        <end position="67"/>
    </location>
</feature>
<name>D2VZP4_NAEGR</name>
<dbReference type="SUPFAM" id="SSF56112">
    <property type="entry name" value="Protein kinase-like (PK-like)"/>
    <property type="match status" value="1"/>
</dbReference>
<feature type="region of interest" description="Disordered" evidence="7">
    <location>
        <begin position="418"/>
        <end position="584"/>
    </location>
</feature>
<dbReference type="FunFam" id="1.10.510.10:FF:000571">
    <property type="entry name" value="Maternal embryonic leucine zipper kinase"/>
    <property type="match status" value="1"/>
</dbReference>
<dbReference type="Gene3D" id="3.30.200.20">
    <property type="entry name" value="Phosphorylase Kinase, domain 1"/>
    <property type="match status" value="1"/>
</dbReference>
<dbReference type="PROSITE" id="PS00108">
    <property type="entry name" value="PROTEIN_KINASE_ST"/>
    <property type="match status" value="1"/>
</dbReference>
<evidence type="ECO:0000313" key="11">
    <source>
        <dbReference type="Proteomes" id="UP000006671"/>
    </source>
</evidence>
<dbReference type="GeneID" id="8853606"/>
<keyword evidence="2" id="KW-0808">Transferase</keyword>
<dbReference type="OrthoDB" id="408964at2759"/>
<dbReference type="CDD" id="cd13117">
    <property type="entry name" value="POLO_box_2"/>
    <property type="match status" value="1"/>
</dbReference>
<keyword evidence="1" id="KW-0723">Serine/threonine-protein kinase</keyword>
<evidence type="ECO:0000259" key="8">
    <source>
        <dbReference type="PROSITE" id="PS50011"/>
    </source>
</evidence>
<evidence type="ECO:0000256" key="6">
    <source>
        <dbReference type="ARBA" id="ARBA00022840"/>
    </source>
</evidence>
<dbReference type="SMART" id="SM00220">
    <property type="entry name" value="S_TKc"/>
    <property type="match status" value="1"/>
</dbReference>
<feature type="compositionally biased region" description="Polar residues" evidence="7">
    <location>
        <begin position="547"/>
        <end position="558"/>
    </location>
</feature>
<feature type="compositionally biased region" description="Polar residues" evidence="7">
    <location>
        <begin position="451"/>
        <end position="461"/>
    </location>
</feature>
<gene>
    <name evidence="10" type="ORF">NAEGRDRAFT_53552</name>
</gene>
<dbReference type="PROSITE" id="PS50011">
    <property type="entry name" value="PROTEIN_KINASE_DOM"/>
    <property type="match status" value="1"/>
</dbReference>
<feature type="domain" description="POLO box" evidence="9">
    <location>
        <begin position="729"/>
        <end position="809"/>
    </location>
</feature>
<dbReference type="STRING" id="5762.D2VZP4"/>
<keyword evidence="11" id="KW-1185">Reference proteome</keyword>
<dbReference type="SUPFAM" id="SSF82615">
    <property type="entry name" value="Polo-box domain"/>
    <property type="match status" value="2"/>
</dbReference>
<feature type="compositionally biased region" description="Low complexity" evidence="7">
    <location>
        <begin position="17"/>
        <end position="28"/>
    </location>
</feature>
<dbReference type="Pfam" id="PF00659">
    <property type="entry name" value="POLO_box"/>
    <property type="match status" value="2"/>
</dbReference>
<dbReference type="Gene3D" id="1.10.510.10">
    <property type="entry name" value="Transferase(Phosphotransferase) domain 1"/>
    <property type="match status" value="1"/>
</dbReference>
<feature type="compositionally biased region" description="Low complexity" evidence="7">
    <location>
        <begin position="467"/>
        <end position="502"/>
    </location>
</feature>
<evidence type="ECO:0000256" key="5">
    <source>
        <dbReference type="ARBA" id="ARBA00022777"/>
    </source>
</evidence>
<feature type="compositionally biased region" description="Low complexity" evidence="7">
    <location>
        <begin position="439"/>
        <end position="450"/>
    </location>
</feature>
<dbReference type="PANTHER" id="PTHR24345:SF0">
    <property type="entry name" value="CELL CYCLE SERINE_THREONINE-PROTEIN KINASE CDC5_MSD2"/>
    <property type="match status" value="1"/>
</dbReference>
<dbReference type="InterPro" id="IPR033695">
    <property type="entry name" value="POLO_box_2"/>
</dbReference>
<feature type="domain" description="Protein kinase" evidence="8">
    <location>
        <begin position="90"/>
        <end position="344"/>
    </location>
</feature>
<dbReference type="InParanoid" id="D2VZP4"/>
<dbReference type="InterPro" id="IPR011009">
    <property type="entry name" value="Kinase-like_dom_sf"/>
</dbReference>
<dbReference type="Gene3D" id="3.30.1120.30">
    <property type="entry name" value="POLO box domain"/>
    <property type="match status" value="2"/>
</dbReference>
<dbReference type="CDD" id="cd14099">
    <property type="entry name" value="STKc_PLK"/>
    <property type="match status" value="1"/>
</dbReference>
<protein>
    <submittedName>
        <fullName evidence="10">Predicted protein</fullName>
    </submittedName>
</protein>
<feature type="domain" description="POLO box" evidence="9">
    <location>
        <begin position="606"/>
        <end position="691"/>
    </location>
</feature>
<evidence type="ECO:0000256" key="3">
    <source>
        <dbReference type="ARBA" id="ARBA00022737"/>
    </source>
</evidence>
<sequence length="820" mass="92918">MYSTRSATPQTSYRLPGSSSTTTSSGTSNAAAQKLTRPATASGVTATRRTPTPTVSQNKLQPTSSTPRIIIEEKYHKKVDKDRQVLYRKYYQERFLGKGGFAQCYLFRQVGTNIFHAAKIIDKKTLEKENVKQKLFSEIKIHSSLSHRHIVNFVRYFEDINNVYILLEVCNCGSMMDLLKSRTRLTEQEARFFLHQILLACLYMNEKKVIHRDLKLGNLFLTDKMEIKIGDFGLATEVEFDGERKKTICGTPNYIAPEILYNKGHSFEVDIWSIGVILYTMLVGTPPFETKDVKETYKKIKHNDYNFPPDIEISSKAKSLIRSILRRNPDDRPDIKTILSDPFFAGHSVDVCPVTLLEYARTHALKIPDVEETMPGYSLKHPELQQQMLKLRQDRGALRQIDNNTMHQRAQPTVETGLKKPLMSGFPTSTMRPPLATVNTNINNENYNPNSQQVVTKQPLFTPSHPPQQQTEQPQKPVHPTLQTHYTSTTTTQSVSTTNSPSHVTASSVTSSPSLGSQRSVQTTQTTSRLPTPKRRSPSEDERKSKPQTPTSESSLETSRSKGPPVKKVRNTVSSPYSPYDVLDPMTVDEDDTTNDNVTHDLPPIWITHWADFSAKYGLTYLMSNGCVGAVYNDSSKMTYMPATEQINYYERKATGDNIYEERSTFTVSDFPPQMNKKVTLIKYFADVLSKLKRNDHNLVSSPNSDTGRCSYRPKDDVFIQKTGLDDVFVKRWLRTSHAVIFRLSNKIVQVCFHDQTEIILTGDSNLVSYTDPQGVRTTYALNKVVKSPSQEIAKRLKYTKDVLCQLISGSATTDKHRNQ</sequence>
<dbReference type="InterPro" id="IPR000959">
    <property type="entry name" value="POLO_box_dom"/>
</dbReference>
<dbReference type="AlphaFoldDB" id="D2VZP4"/>
<evidence type="ECO:0000313" key="10">
    <source>
        <dbReference type="EMBL" id="EFC37695.1"/>
    </source>
</evidence>
<dbReference type="PANTHER" id="PTHR24345">
    <property type="entry name" value="SERINE/THREONINE-PROTEIN KINASE PLK"/>
    <property type="match status" value="1"/>
</dbReference>
<dbReference type="GO" id="GO:0005524">
    <property type="term" value="F:ATP binding"/>
    <property type="evidence" value="ECO:0007669"/>
    <property type="project" value="UniProtKB-KW"/>
</dbReference>
<feature type="compositionally biased region" description="Low complexity" evidence="7">
    <location>
        <begin position="44"/>
        <end position="55"/>
    </location>
</feature>
<dbReference type="FunFam" id="3.30.200.20:FF:000042">
    <property type="entry name" value="Aurora kinase A"/>
    <property type="match status" value="1"/>
</dbReference>
<accession>D2VZP4</accession>
<dbReference type="RefSeq" id="XP_002670439.1">
    <property type="nucleotide sequence ID" value="XM_002670393.1"/>
</dbReference>
<keyword evidence="6" id="KW-0067">ATP-binding</keyword>
<proteinExistence type="predicted"/>
<dbReference type="PROSITE" id="PS50078">
    <property type="entry name" value="POLO_BOX"/>
    <property type="match status" value="2"/>
</dbReference>
<feature type="compositionally biased region" description="Polar residues" evidence="7">
    <location>
        <begin position="1"/>
        <end position="13"/>
    </location>
</feature>
<evidence type="ECO:0000259" key="9">
    <source>
        <dbReference type="PROSITE" id="PS50078"/>
    </source>
</evidence>
<dbReference type="InterPro" id="IPR033701">
    <property type="entry name" value="POLO_box_1"/>
</dbReference>
<evidence type="ECO:0000256" key="4">
    <source>
        <dbReference type="ARBA" id="ARBA00022741"/>
    </source>
</evidence>
<reference evidence="10 11" key="1">
    <citation type="journal article" date="2010" name="Cell">
        <title>The genome of Naegleria gruberi illuminates early eukaryotic versatility.</title>
        <authorList>
            <person name="Fritz-Laylin L.K."/>
            <person name="Prochnik S.E."/>
            <person name="Ginger M.L."/>
            <person name="Dacks J.B."/>
            <person name="Carpenter M.L."/>
            <person name="Field M.C."/>
            <person name="Kuo A."/>
            <person name="Paredez A."/>
            <person name="Chapman J."/>
            <person name="Pham J."/>
            <person name="Shu S."/>
            <person name="Neupane R."/>
            <person name="Cipriano M."/>
            <person name="Mancuso J."/>
            <person name="Tu H."/>
            <person name="Salamov A."/>
            <person name="Lindquist E."/>
            <person name="Shapiro H."/>
            <person name="Lucas S."/>
            <person name="Grigoriev I.V."/>
            <person name="Cande W.Z."/>
            <person name="Fulton C."/>
            <person name="Rokhsar D.S."/>
            <person name="Dawson S.C."/>
        </authorList>
    </citation>
    <scope>NUCLEOTIDE SEQUENCE [LARGE SCALE GENOMIC DNA]</scope>
    <source>
        <strain evidence="10 11">NEG-M</strain>
    </source>
</reference>
<dbReference type="Pfam" id="PF00069">
    <property type="entry name" value="Pkinase"/>
    <property type="match status" value="1"/>
</dbReference>
<dbReference type="Proteomes" id="UP000006671">
    <property type="component" value="Unassembled WGS sequence"/>
</dbReference>
<dbReference type="KEGG" id="ngr:NAEGRDRAFT_53552"/>
<dbReference type="InterPro" id="IPR036947">
    <property type="entry name" value="POLO_box_dom_sf"/>
</dbReference>
<feature type="compositionally biased region" description="Polar residues" evidence="7">
    <location>
        <begin position="503"/>
        <end position="516"/>
    </location>
</feature>
<dbReference type="VEuPathDB" id="AmoebaDB:NAEGRDRAFT_53552"/>
<organism evidence="11">
    <name type="scientific">Naegleria gruberi</name>
    <name type="common">Amoeba</name>
    <dbReference type="NCBI Taxonomy" id="5762"/>
    <lineage>
        <taxon>Eukaryota</taxon>
        <taxon>Discoba</taxon>
        <taxon>Heterolobosea</taxon>
        <taxon>Tetramitia</taxon>
        <taxon>Eutetramitia</taxon>
        <taxon>Vahlkampfiidae</taxon>
        <taxon>Naegleria</taxon>
    </lineage>
</organism>
<feature type="compositionally biased region" description="Polar residues" evidence="7">
    <location>
        <begin position="56"/>
        <end position="67"/>
    </location>
</feature>